<reference evidence="1" key="1">
    <citation type="submission" date="2022-04" db="EMBL/GenBank/DDBJ databases">
        <title>Whole genome sequence of Sphaerotilus sp. FB-5.</title>
        <authorList>
            <person name="Takeda M."/>
            <person name="Narihara S."/>
            <person name="Akimoto M."/>
            <person name="Akimoto R."/>
            <person name="Nishiyashiki S."/>
            <person name="Murakami T."/>
        </authorList>
    </citation>
    <scope>NUCLEOTIDE SEQUENCE</scope>
    <source>
        <strain evidence="1">FB-5</strain>
    </source>
</reference>
<sequence>MPAHLSLRHLRLLALALAAALLWGLIETAALWRTRRLRRLDQHG</sequence>
<evidence type="ECO:0000313" key="1">
    <source>
        <dbReference type="EMBL" id="BDI03408.1"/>
    </source>
</evidence>
<proteinExistence type="predicted"/>
<gene>
    <name evidence="1" type="ORF">CATMQ487_03780</name>
</gene>
<name>A0ABM7YGS2_9BURK</name>
<dbReference type="RefSeq" id="WP_256490738.1">
    <property type="nucleotide sequence ID" value="NZ_AP025730.1"/>
</dbReference>
<dbReference type="Proteomes" id="UP001057498">
    <property type="component" value="Chromosome"/>
</dbReference>
<accession>A0ABM7YGS2</accession>
<keyword evidence="2" id="KW-1185">Reference proteome</keyword>
<dbReference type="EMBL" id="AP025730">
    <property type="protein sequence ID" value="BDI03408.1"/>
    <property type="molecule type" value="Genomic_DNA"/>
</dbReference>
<evidence type="ECO:0000313" key="2">
    <source>
        <dbReference type="Proteomes" id="UP001057498"/>
    </source>
</evidence>
<organism evidence="1 2">
    <name type="scientific">Sphaerotilus microaerophilus</name>
    <dbReference type="NCBI Taxonomy" id="2914710"/>
    <lineage>
        <taxon>Bacteria</taxon>
        <taxon>Pseudomonadati</taxon>
        <taxon>Pseudomonadota</taxon>
        <taxon>Betaproteobacteria</taxon>
        <taxon>Burkholderiales</taxon>
        <taxon>Sphaerotilaceae</taxon>
        <taxon>Sphaerotilus</taxon>
    </lineage>
</organism>
<protein>
    <submittedName>
        <fullName evidence="1">Uncharacterized protein</fullName>
    </submittedName>
</protein>